<dbReference type="GO" id="GO:0030170">
    <property type="term" value="F:pyridoxal phosphate binding"/>
    <property type="evidence" value="ECO:0007669"/>
    <property type="project" value="InterPro"/>
</dbReference>
<dbReference type="GO" id="GO:0003824">
    <property type="term" value="F:catalytic activity"/>
    <property type="evidence" value="ECO:0007669"/>
    <property type="project" value="InterPro"/>
</dbReference>
<dbReference type="EMBL" id="CP029550">
    <property type="protein sequence ID" value="AWN42116.1"/>
    <property type="molecule type" value="Genomic_DNA"/>
</dbReference>
<dbReference type="InterPro" id="IPR011037">
    <property type="entry name" value="Pyrv_Knase-like_insert_dom_sf"/>
</dbReference>
<dbReference type="AlphaFoldDB" id="A0A2U8W9W8"/>
<evidence type="ECO:0000313" key="2">
    <source>
        <dbReference type="EMBL" id="AWN42116.1"/>
    </source>
</evidence>
<dbReference type="KEGG" id="mets:DK389_18435"/>
<keyword evidence="3" id="KW-1185">Reference proteome</keyword>
<feature type="domain" description="MOSC" evidence="1">
    <location>
        <begin position="111"/>
        <end position="257"/>
    </location>
</feature>
<evidence type="ECO:0000259" key="1">
    <source>
        <dbReference type="PROSITE" id="PS51340"/>
    </source>
</evidence>
<evidence type="ECO:0000313" key="3">
    <source>
        <dbReference type="Proteomes" id="UP000245926"/>
    </source>
</evidence>
<gene>
    <name evidence="2" type="ORF">DK389_18435</name>
</gene>
<dbReference type="GO" id="GO:0030151">
    <property type="term" value="F:molybdenum ion binding"/>
    <property type="evidence" value="ECO:0007669"/>
    <property type="project" value="InterPro"/>
</dbReference>
<dbReference type="Proteomes" id="UP000245926">
    <property type="component" value="Chromosome"/>
</dbReference>
<dbReference type="Pfam" id="PF03473">
    <property type="entry name" value="MOSC"/>
    <property type="match status" value="1"/>
</dbReference>
<protein>
    <submittedName>
        <fullName evidence="2">MOSC domain-containing protein</fullName>
    </submittedName>
</protein>
<proteinExistence type="predicted"/>
<dbReference type="SUPFAM" id="SSF50800">
    <property type="entry name" value="PK beta-barrel domain-like"/>
    <property type="match status" value="1"/>
</dbReference>
<organism evidence="2 3">
    <name type="scientific">Methylobacterium durans</name>
    <dbReference type="NCBI Taxonomy" id="2202825"/>
    <lineage>
        <taxon>Bacteria</taxon>
        <taxon>Pseudomonadati</taxon>
        <taxon>Pseudomonadota</taxon>
        <taxon>Alphaproteobacteria</taxon>
        <taxon>Hyphomicrobiales</taxon>
        <taxon>Methylobacteriaceae</taxon>
        <taxon>Methylobacterium</taxon>
    </lineage>
</organism>
<dbReference type="Pfam" id="PF03476">
    <property type="entry name" value="MOSC_N"/>
    <property type="match status" value="1"/>
</dbReference>
<reference evidence="3" key="1">
    <citation type="submission" date="2018-05" db="EMBL/GenBank/DDBJ databases">
        <title>Complete Genome Sequence of Methylobacterium sp. 17SD2-17.</title>
        <authorList>
            <person name="Srinivasan S."/>
        </authorList>
    </citation>
    <scope>NUCLEOTIDE SEQUENCE [LARGE SCALE GENOMIC DNA]</scope>
    <source>
        <strain evidence="3">17SD2-17</strain>
    </source>
</reference>
<dbReference type="InterPro" id="IPR005303">
    <property type="entry name" value="MOCOS_middle"/>
</dbReference>
<dbReference type="PROSITE" id="PS51340">
    <property type="entry name" value="MOSC"/>
    <property type="match status" value="1"/>
</dbReference>
<name>A0A2U8W9W8_9HYPH</name>
<dbReference type="OrthoDB" id="581532at2"/>
<dbReference type="Gene3D" id="2.40.33.20">
    <property type="entry name" value="PK beta-barrel domain-like"/>
    <property type="match status" value="1"/>
</dbReference>
<accession>A0A2U8W9W8</accession>
<dbReference type="InterPro" id="IPR005302">
    <property type="entry name" value="MoCF_Sase_C"/>
</dbReference>
<sequence length="258" mass="28350">MAQRPTLHLSALYRYPVKGLSPEPLDAASLETSGYFPGDRLYAIENGPSGFNTVAPRHLPKIKYLMLMRDEALAQLRTRYDDATATLHVEGGGERFAAELATAEGRAALEDFLRRFMPGSLRGEPRVLTAPEQYRFTDSRTGFVSIINLASVRAVEAMLDRPVDPLRFRGNLLVEGLEPWAELGIVGALLEAPDGVRLRVTKRTERCAATNVDPVTGQRDLEIPWTLDRHLGHRDCGVYAEIVAGGTLRVGDALTVIG</sequence>
<dbReference type="RefSeq" id="WP_109891683.1">
    <property type="nucleotide sequence ID" value="NZ_CP029550.1"/>
</dbReference>